<evidence type="ECO:0000256" key="1">
    <source>
        <dbReference type="ARBA" id="ARBA00004141"/>
    </source>
</evidence>
<keyword evidence="7" id="KW-1185">Reference proteome</keyword>
<feature type="transmembrane region" description="Helical" evidence="5">
    <location>
        <begin position="263"/>
        <end position="283"/>
    </location>
</feature>
<feature type="transmembrane region" description="Helical" evidence="5">
    <location>
        <begin position="224"/>
        <end position="243"/>
    </location>
</feature>
<protein>
    <submittedName>
        <fullName evidence="6">RTA1 like protein-domain-containing protein</fullName>
    </submittedName>
</protein>
<comment type="subcellular location">
    <subcellularLocation>
        <location evidence="1">Membrane</location>
        <topology evidence="1">Multi-pass membrane protein</topology>
    </subcellularLocation>
</comment>
<dbReference type="InterPro" id="IPR007568">
    <property type="entry name" value="RTA1"/>
</dbReference>
<feature type="transmembrane region" description="Helical" evidence="5">
    <location>
        <begin position="63"/>
        <end position="82"/>
    </location>
</feature>
<evidence type="ECO:0000313" key="7">
    <source>
        <dbReference type="Proteomes" id="UP001362999"/>
    </source>
</evidence>
<evidence type="ECO:0000256" key="2">
    <source>
        <dbReference type="ARBA" id="ARBA00022692"/>
    </source>
</evidence>
<evidence type="ECO:0000256" key="4">
    <source>
        <dbReference type="ARBA" id="ARBA00023136"/>
    </source>
</evidence>
<dbReference type="AlphaFoldDB" id="A0AAW0A8L6"/>
<dbReference type="GO" id="GO:0000324">
    <property type="term" value="C:fungal-type vacuole"/>
    <property type="evidence" value="ECO:0007669"/>
    <property type="project" value="TreeGrafter"/>
</dbReference>
<dbReference type="PANTHER" id="PTHR31465">
    <property type="entry name" value="PROTEIN RTA1-RELATED"/>
    <property type="match status" value="1"/>
</dbReference>
<sequence length="313" mass="34514">MNSTISLLSQLVTRDSDESQMTDIELDNAQYGYIPSESVAILFLVLYGISTVLHIGQSFYFRLWWLLPTAALCGVGELVGWGGRLWSSFSPREDTPFIIQISTTILAPTPLLAASFMIMSRLIQRLGSSYSWLTPSWYTRIFLPCDIIALVVQGVGGGIASSADDQAGAEQGAQVMLGGIGFQFAVIIIFSILALDFTTRYLLDRPVRRADSSSTSSRKPMTPRLKVMSIALGFSTVVLFIRSVYRLIELNDGWNGRIIETEVYFNVLDGGMVVLAIFTLNFIHPGVFLNAEPQLPSAYTSPSEIKLRSQESV</sequence>
<reference evidence="6 7" key="1">
    <citation type="journal article" date="2024" name="J Genomics">
        <title>Draft genome sequencing and assembly of Favolaschia claudopus CIRM-BRFM 2984 isolated from oak limbs.</title>
        <authorList>
            <person name="Navarro D."/>
            <person name="Drula E."/>
            <person name="Chaduli D."/>
            <person name="Cazenave R."/>
            <person name="Ahrendt S."/>
            <person name="Wang J."/>
            <person name="Lipzen A."/>
            <person name="Daum C."/>
            <person name="Barry K."/>
            <person name="Grigoriev I.V."/>
            <person name="Favel A."/>
            <person name="Rosso M.N."/>
            <person name="Martin F."/>
        </authorList>
    </citation>
    <scope>NUCLEOTIDE SEQUENCE [LARGE SCALE GENOMIC DNA]</scope>
    <source>
        <strain evidence="6 7">CIRM-BRFM 2984</strain>
    </source>
</reference>
<evidence type="ECO:0000256" key="5">
    <source>
        <dbReference type="SAM" id="Phobius"/>
    </source>
</evidence>
<dbReference type="Proteomes" id="UP001362999">
    <property type="component" value="Unassembled WGS sequence"/>
</dbReference>
<proteinExistence type="predicted"/>
<dbReference type="GO" id="GO:0005886">
    <property type="term" value="C:plasma membrane"/>
    <property type="evidence" value="ECO:0007669"/>
    <property type="project" value="TreeGrafter"/>
</dbReference>
<name>A0AAW0A8L6_9AGAR</name>
<dbReference type="EMBL" id="JAWWNJ010000079">
    <property type="protein sequence ID" value="KAK7002224.1"/>
    <property type="molecule type" value="Genomic_DNA"/>
</dbReference>
<keyword evidence="3 5" id="KW-1133">Transmembrane helix</keyword>
<comment type="caution">
    <text evidence="6">The sequence shown here is derived from an EMBL/GenBank/DDBJ whole genome shotgun (WGS) entry which is preliminary data.</text>
</comment>
<evidence type="ECO:0000313" key="6">
    <source>
        <dbReference type="EMBL" id="KAK7002224.1"/>
    </source>
</evidence>
<dbReference type="PANTHER" id="PTHR31465:SF9">
    <property type="entry name" value="SPHINGOID LONG-CHAIN BASE TRANSPORTER RSB1"/>
    <property type="match status" value="1"/>
</dbReference>
<keyword evidence="2 5" id="KW-0812">Transmembrane</keyword>
<feature type="transmembrane region" description="Helical" evidence="5">
    <location>
        <begin position="97"/>
        <end position="120"/>
    </location>
</feature>
<keyword evidence="4 5" id="KW-0472">Membrane</keyword>
<gene>
    <name evidence="6" type="ORF">R3P38DRAFT_3042091</name>
</gene>
<feature type="transmembrane region" description="Helical" evidence="5">
    <location>
        <begin position="141"/>
        <end position="160"/>
    </location>
</feature>
<feature type="transmembrane region" description="Helical" evidence="5">
    <location>
        <begin position="180"/>
        <end position="203"/>
    </location>
</feature>
<dbReference type="Pfam" id="PF04479">
    <property type="entry name" value="RTA1"/>
    <property type="match status" value="1"/>
</dbReference>
<organism evidence="6 7">
    <name type="scientific">Favolaschia claudopus</name>
    <dbReference type="NCBI Taxonomy" id="2862362"/>
    <lineage>
        <taxon>Eukaryota</taxon>
        <taxon>Fungi</taxon>
        <taxon>Dikarya</taxon>
        <taxon>Basidiomycota</taxon>
        <taxon>Agaricomycotina</taxon>
        <taxon>Agaricomycetes</taxon>
        <taxon>Agaricomycetidae</taxon>
        <taxon>Agaricales</taxon>
        <taxon>Marasmiineae</taxon>
        <taxon>Mycenaceae</taxon>
        <taxon>Favolaschia</taxon>
    </lineage>
</organism>
<feature type="transmembrane region" description="Helical" evidence="5">
    <location>
        <begin position="38"/>
        <end position="56"/>
    </location>
</feature>
<accession>A0AAW0A8L6</accession>
<evidence type="ECO:0000256" key="3">
    <source>
        <dbReference type="ARBA" id="ARBA00022989"/>
    </source>
</evidence>